<name>A0A166CVN6_9EURY</name>
<feature type="domain" description="Transglutaminase-like" evidence="1">
    <location>
        <begin position="517"/>
        <end position="578"/>
    </location>
</feature>
<dbReference type="EMBL" id="LWMV01000060">
    <property type="protein sequence ID" value="KZX14910.1"/>
    <property type="molecule type" value="Genomic_DNA"/>
</dbReference>
<dbReference type="PANTHER" id="PTHR33490:SF3">
    <property type="entry name" value="CONSERVED INTEGRAL MEMBRANE PROTEIN"/>
    <property type="match status" value="1"/>
</dbReference>
<accession>A0A166CVN6</accession>
<keyword evidence="3" id="KW-1185">Reference proteome</keyword>
<dbReference type="PATRIC" id="fig|49547.3.peg.356"/>
<dbReference type="SMART" id="SM00460">
    <property type="entry name" value="TGc"/>
    <property type="match status" value="1"/>
</dbReference>
<sequence>MKKRVLMLALLCVFLICVNTSFAAENDLSKNEINENIVKVEKVNVSLETNQTVSYKKMYNEIVNSKTYKSIVNSKEYKKFYNSKEGKGFFNSKMIKSFSNLSYEKRLFIVNKTINAWNKELKYKYSDSKKSKAIYTLLKNPKYRTPMNLLLNKNFDGFVRYLDSHKYVYKYIDSKNPNFKYLKSSFVALISYKFKLEGSHLYKNVSNADWTKLTIESLSFSKFKYKLSDDEVLKNSFKLNNIENFLKSSFIKRYMKTLGYGDYSNKMAAAGDQIPTTISQSKIISISKLMKAYMDKYHKLPAYIPIDDYVLSVPEMGYLQSKTIYYKTQSISSNIKVLLNIKNPPSPSGDSVSTTVYKKDFGDISKIIVVFLEENKRGYNYLTYKNVKVQYQTTIYFVTKVLATTDSKENLPASVYISIKSTDPGNSYLPPLLTHSSSSDKISSSILNDKYNGESLSQYKKASLNAQSTDSDLVTFAWYLTKNSKNDLEKAKAVFAYVLKDMSYSFYYNTKYGAKNAILKGQGNCVDLSHAIVALSRANGLAARYVHGTCTFTSGLVTGHVWVQILVDGTWVACDASSDRNSFGVINNWNPKTYTLKGKYAQLSF</sequence>
<dbReference type="Pfam" id="PF01841">
    <property type="entry name" value="Transglut_core"/>
    <property type="match status" value="1"/>
</dbReference>
<dbReference type="InterPro" id="IPR002931">
    <property type="entry name" value="Transglutaminase-like"/>
</dbReference>
<dbReference type="RefSeq" id="WP_067089413.1">
    <property type="nucleotide sequence ID" value="NZ_LWMV01000060.1"/>
</dbReference>
<dbReference type="AlphaFoldDB" id="A0A166CVN6"/>
<dbReference type="PANTHER" id="PTHR33490">
    <property type="entry name" value="BLR5614 PROTEIN-RELATED"/>
    <property type="match status" value="1"/>
</dbReference>
<evidence type="ECO:0000313" key="3">
    <source>
        <dbReference type="Proteomes" id="UP000077245"/>
    </source>
</evidence>
<proteinExistence type="predicted"/>
<dbReference type="Gene3D" id="3.10.620.30">
    <property type="match status" value="1"/>
</dbReference>
<dbReference type="SUPFAM" id="SSF54001">
    <property type="entry name" value="Cysteine proteinases"/>
    <property type="match status" value="1"/>
</dbReference>
<gene>
    <name evidence="2" type="ORF">MBCUR_03380</name>
</gene>
<organism evidence="2 3">
    <name type="scientific">Methanobrevibacter curvatus</name>
    <dbReference type="NCBI Taxonomy" id="49547"/>
    <lineage>
        <taxon>Archaea</taxon>
        <taxon>Methanobacteriati</taxon>
        <taxon>Methanobacteriota</taxon>
        <taxon>Methanomada group</taxon>
        <taxon>Methanobacteria</taxon>
        <taxon>Methanobacteriales</taxon>
        <taxon>Methanobacteriaceae</taxon>
        <taxon>Methanobrevibacter</taxon>
    </lineage>
</organism>
<comment type="caution">
    <text evidence="2">The sequence shown here is derived from an EMBL/GenBank/DDBJ whole genome shotgun (WGS) entry which is preliminary data.</text>
</comment>
<dbReference type="STRING" id="49547.MBCUR_03380"/>
<reference evidence="2 3" key="1">
    <citation type="submission" date="2016-04" db="EMBL/GenBank/DDBJ databases">
        <title>Genome sequence of Methanobrevibacter curvatus DSM 11111.</title>
        <authorList>
            <person name="Poehlein A."/>
            <person name="Seedorf H."/>
            <person name="Daniel R."/>
        </authorList>
    </citation>
    <scope>NUCLEOTIDE SEQUENCE [LARGE SCALE GENOMIC DNA]</scope>
    <source>
        <strain evidence="2 3">DSM 11111</strain>
    </source>
</reference>
<protein>
    <submittedName>
        <fullName evidence="2">Transglutaminase-like superfamily protein</fullName>
    </submittedName>
</protein>
<dbReference type="Proteomes" id="UP000077245">
    <property type="component" value="Unassembled WGS sequence"/>
</dbReference>
<evidence type="ECO:0000259" key="1">
    <source>
        <dbReference type="SMART" id="SM00460"/>
    </source>
</evidence>
<dbReference type="InterPro" id="IPR038765">
    <property type="entry name" value="Papain-like_cys_pep_sf"/>
</dbReference>
<evidence type="ECO:0000313" key="2">
    <source>
        <dbReference type="EMBL" id="KZX14910.1"/>
    </source>
</evidence>
<dbReference type="OrthoDB" id="18481at2157"/>